<feature type="compositionally biased region" description="Low complexity" evidence="1">
    <location>
        <begin position="289"/>
        <end position="308"/>
    </location>
</feature>
<organism evidence="2 3">
    <name type="scientific">Streptomyces ruber</name>
    <dbReference type="NCBI Taxonomy" id="83378"/>
    <lineage>
        <taxon>Bacteria</taxon>
        <taxon>Bacillati</taxon>
        <taxon>Actinomycetota</taxon>
        <taxon>Actinomycetes</taxon>
        <taxon>Kitasatosporales</taxon>
        <taxon>Streptomycetaceae</taxon>
        <taxon>Streptomyces</taxon>
    </lineage>
</organism>
<gene>
    <name evidence="2" type="ORF">GCM10010145_01910</name>
</gene>
<feature type="region of interest" description="Disordered" evidence="1">
    <location>
        <begin position="1"/>
        <end position="254"/>
    </location>
</feature>
<reference evidence="2" key="1">
    <citation type="journal article" date="2014" name="Int. J. Syst. Evol. Microbiol.">
        <title>Complete genome sequence of Corynebacterium casei LMG S-19264T (=DSM 44701T), isolated from a smear-ripened cheese.</title>
        <authorList>
            <consortium name="US DOE Joint Genome Institute (JGI-PGF)"/>
            <person name="Walter F."/>
            <person name="Albersmeier A."/>
            <person name="Kalinowski J."/>
            <person name="Ruckert C."/>
        </authorList>
    </citation>
    <scope>NUCLEOTIDE SEQUENCE</scope>
    <source>
        <strain evidence="2">JCM 3131</strain>
    </source>
</reference>
<proteinExistence type="predicted"/>
<keyword evidence="3" id="KW-1185">Reference proteome</keyword>
<feature type="compositionally biased region" description="Pro residues" evidence="1">
    <location>
        <begin position="149"/>
        <end position="163"/>
    </location>
</feature>
<reference evidence="2" key="2">
    <citation type="submission" date="2020-09" db="EMBL/GenBank/DDBJ databases">
        <authorList>
            <person name="Sun Q."/>
            <person name="Ohkuma M."/>
        </authorList>
    </citation>
    <scope>NUCLEOTIDE SEQUENCE</scope>
    <source>
        <strain evidence="2">JCM 3131</strain>
    </source>
</reference>
<feature type="compositionally biased region" description="Gly residues" evidence="1">
    <location>
        <begin position="273"/>
        <end position="285"/>
    </location>
</feature>
<dbReference type="AlphaFoldDB" id="A0A918B6V4"/>
<evidence type="ECO:0000256" key="1">
    <source>
        <dbReference type="SAM" id="MobiDB-lite"/>
    </source>
</evidence>
<comment type="caution">
    <text evidence="2">The sequence shown here is derived from an EMBL/GenBank/DDBJ whole genome shotgun (WGS) entry which is preliminary data.</text>
</comment>
<dbReference type="EMBL" id="BMQK01000001">
    <property type="protein sequence ID" value="GGQ38267.1"/>
    <property type="molecule type" value="Genomic_DNA"/>
</dbReference>
<evidence type="ECO:0000313" key="2">
    <source>
        <dbReference type="EMBL" id="GGQ38267.1"/>
    </source>
</evidence>
<feature type="region of interest" description="Disordered" evidence="1">
    <location>
        <begin position="403"/>
        <end position="436"/>
    </location>
</feature>
<dbReference type="Proteomes" id="UP000620156">
    <property type="component" value="Unassembled WGS sequence"/>
</dbReference>
<sequence>MTQSGQGGEPSARIPREGVVLPSDGGAPLLPGEQAVVAPGRTWDQPWSPGPSAAQEPPTQHWDARGWDASQPPEQPRMPAQQQTPPAPPGAGPLPPEGARSPRPLPYGTESPAYGTQYEAQGHAAQGHAAQAYGTPPHAAEAATQYIPPVGPGALPPEMPAAPGPDAQATQYLPPVPAQQQPGAAPPQRTPPDVFDNLFRSEPGDAAAGPAQRPHPQAAGDGRGAQGPRPPHAAAGGRAAARRDTDRGRTGSRVPLIAAVGVGIAALGIGAGALLGSGDGGGGDGQKQSVDPAVAAAASDPASASPDTDPAKEQAVALDQLLADSGDSRESVINAVGDVKACKDLDRAAADLRDAAQQRSDLVTRLSELSVDKLPNHAELTAALTSAWKASESADNHYAAWADQAAGKKGCRKGEARTTGETRAGNKASATASAEKEKAAELWNAIAADHGLTRRQASQL</sequence>
<name>A0A918B6V4_9ACTN</name>
<protein>
    <submittedName>
        <fullName evidence="2">Uncharacterized protein</fullName>
    </submittedName>
</protein>
<feature type="region of interest" description="Disordered" evidence="1">
    <location>
        <begin position="273"/>
        <end position="312"/>
    </location>
</feature>
<feature type="compositionally biased region" description="Pro residues" evidence="1">
    <location>
        <begin position="85"/>
        <end position="96"/>
    </location>
</feature>
<dbReference type="RefSeq" id="WP_189214665.1">
    <property type="nucleotide sequence ID" value="NZ_BMQK01000001.1"/>
</dbReference>
<evidence type="ECO:0000313" key="3">
    <source>
        <dbReference type="Proteomes" id="UP000620156"/>
    </source>
</evidence>
<accession>A0A918B6V4</accession>
<feature type="compositionally biased region" description="Low complexity" evidence="1">
    <location>
        <begin position="120"/>
        <end position="132"/>
    </location>
</feature>